<evidence type="ECO:0000256" key="1">
    <source>
        <dbReference type="ARBA" id="ARBA00023002"/>
    </source>
</evidence>
<dbReference type="Proteomes" id="UP000653411">
    <property type="component" value="Unassembled WGS sequence"/>
</dbReference>
<name>A0A918CTI4_9ACTN</name>
<dbReference type="PANTHER" id="PTHR30096">
    <property type="entry name" value="4,5-DOPA DIOXYGENASE EXTRADIOL-LIKE PROTEIN"/>
    <property type="match status" value="1"/>
</dbReference>
<comment type="caution">
    <text evidence="3">The sequence shown here is derived from an EMBL/GenBank/DDBJ whole genome shotgun (WGS) entry which is preliminary data.</text>
</comment>
<dbReference type="EMBL" id="BMML01000013">
    <property type="protein sequence ID" value="GGN22814.1"/>
    <property type="molecule type" value="Genomic_DNA"/>
</dbReference>
<feature type="domain" description="Extradiol ring-cleavage dioxygenase class III enzyme subunit B" evidence="2">
    <location>
        <begin position="7"/>
        <end position="278"/>
    </location>
</feature>
<dbReference type="RefSeq" id="WP_189265480.1">
    <property type="nucleotide sequence ID" value="NZ_BMML01000013.1"/>
</dbReference>
<evidence type="ECO:0000313" key="4">
    <source>
        <dbReference type="Proteomes" id="UP000653411"/>
    </source>
</evidence>
<proteinExistence type="predicted"/>
<dbReference type="AlphaFoldDB" id="A0A918CTI4"/>
<dbReference type="InterPro" id="IPR004183">
    <property type="entry name" value="Xdiol_dOase_suB"/>
</dbReference>
<dbReference type="PANTHER" id="PTHR30096:SF9">
    <property type="entry name" value="4-HYDROXYPHENYLACETATE CATABOLISM PROTEIN"/>
    <property type="match status" value="1"/>
</dbReference>
<accession>A0A918CTI4</accession>
<dbReference type="CDD" id="cd07370">
    <property type="entry name" value="HPCD"/>
    <property type="match status" value="1"/>
</dbReference>
<dbReference type="Gene3D" id="3.40.830.10">
    <property type="entry name" value="LigB-like"/>
    <property type="match status" value="1"/>
</dbReference>
<evidence type="ECO:0000313" key="3">
    <source>
        <dbReference type="EMBL" id="GGN22814.1"/>
    </source>
</evidence>
<dbReference type="Pfam" id="PF02900">
    <property type="entry name" value="LigB"/>
    <property type="match status" value="1"/>
</dbReference>
<keyword evidence="4" id="KW-1185">Reference proteome</keyword>
<evidence type="ECO:0000259" key="2">
    <source>
        <dbReference type="Pfam" id="PF02900"/>
    </source>
</evidence>
<gene>
    <name evidence="3" type="primary">hpcB</name>
    <name evidence="3" type="ORF">GCM10011578_054730</name>
</gene>
<sequence length="287" mass="31699">MGDIVLASKITHVPSIWLSLQEGRHHGIRRHAEEALTEVGRRARERRVDTLVVADTHWLNSSGFHLNAKARHEGTYASHELPHFIQGLRYSYPGDPQLAALIGEEIRSGGQKSLVHDIPELGLEYGTLVPMHIMNSAEPRIRVLPIGCNMYSTAEENIRVGEAVARAAGRSDRRVGFLASGSMSHQFPTNALTEAYLDRITSDFNAEMDHTVLTMWREGRIAEFLELLPDYNARCSGEGAMADTGMLFGVLGAADYHGRGEQLCDYFPSTGTGQVVVDFSLESAARR</sequence>
<dbReference type="InterPro" id="IPR011984">
    <property type="entry name" value="HPCD"/>
</dbReference>
<reference evidence="3" key="1">
    <citation type="journal article" date="2014" name="Int. J. Syst. Evol. Microbiol.">
        <title>Complete genome sequence of Corynebacterium casei LMG S-19264T (=DSM 44701T), isolated from a smear-ripened cheese.</title>
        <authorList>
            <consortium name="US DOE Joint Genome Institute (JGI-PGF)"/>
            <person name="Walter F."/>
            <person name="Albersmeier A."/>
            <person name="Kalinowski J."/>
            <person name="Ruckert C."/>
        </authorList>
    </citation>
    <scope>NUCLEOTIDE SEQUENCE</scope>
    <source>
        <strain evidence="3">CGMCC 4.7110</strain>
    </source>
</reference>
<reference evidence="3" key="2">
    <citation type="submission" date="2020-09" db="EMBL/GenBank/DDBJ databases">
        <authorList>
            <person name="Sun Q."/>
            <person name="Zhou Y."/>
        </authorList>
    </citation>
    <scope>NUCLEOTIDE SEQUENCE</scope>
    <source>
        <strain evidence="3">CGMCC 4.7110</strain>
    </source>
</reference>
<organism evidence="3 4">
    <name type="scientific">Streptomyces fuscichromogenes</name>
    <dbReference type="NCBI Taxonomy" id="1324013"/>
    <lineage>
        <taxon>Bacteria</taxon>
        <taxon>Bacillati</taxon>
        <taxon>Actinomycetota</taxon>
        <taxon>Actinomycetes</taxon>
        <taxon>Kitasatosporales</taxon>
        <taxon>Streptomycetaceae</taxon>
        <taxon>Streptomyces</taxon>
    </lineage>
</organism>
<dbReference type="GO" id="GO:0008198">
    <property type="term" value="F:ferrous iron binding"/>
    <property type="evidence" value="ECO:0007669"/>
    <property type="project" value="InterPro"/>
</dbReference>
<dbReference type="NCBIfam" id="TIGR02298">
    <property type="entry name" value="HpaD_Fe"/>
    <property type="match status" value="1"/>
</dbReference>
<protein>
    <submittedName>
        <fullName evidence="3">3,4-dihydroxyphenylacetate 2,3-dioxygenase</fullName>
    </submittedName>
</protein>
<dbReference type="SUPFAM" id="SSF53213">
    <property type="entry name" value="LigB-like"/>
    <property type="match status" value="1"/>
</dbReference>
<dbReference type="GO" id="GO:0008687">
    <property type="term" value="F:3,4-dihydroxyphenylacetate 2,3-dioxygenase activity"/>
    <property type="evidence" value="ECO:0007669"/>
    <property type="project" value="InterPro"/>
</dbReference>
<keyword evidence="1" id="KW-0560">Oxidoreductase</keyword>